<accession>A0A180GFZ9</accession>
<dbReference type="EnsemblFungi" id="PTTG_12389-t43_1">
    <property type="protein sequence ID" value="PTTG_12389-t43_1-p1"/>
    <property type="gene ID" value="PTTG_12389"/>
</dbReference>
<reference evidence="1" key="1">
    <citation type="submission" date="2009-11" db="EMBL/GenBank/DDBJ databases">
        <authorList>
            <consortium name="The Broad Institute Genome Sequencing Platform"/>
            <person name="Ward D."/>
            <person name="Feldgarden M."/>
            <person name="Earl A."/>
            <person name="Young S.K."/>
            <person name="Zeng Q."/>
            <person name="Koehrsen M."/>
            <person name="Alvarado L."/>
            <person name="Berlin A."/>
            <person name="Bochicchio J."/>
            <person name="Borenstein D."/>
            <person name="Chapman S.B."/>
            <person name="Chen Z."/>
            <person name="Engels R."/>
            <person name="Freedman E."/>
            <person name="Gellesch M."/>
            <person name="Goldberg J."/>
            <person name="Griggs A."/>
            <person name="Gujja S."/>
            <person name="Heilman E."/>
            <person name="Heiman D."/>
            <person name="Hepburn T."/>
            <person name="Howarth C."/>
            <person name="Jen D."/>
            <person name="Larson L."/>
            <person name="Lewis B."/>
            <person name="Mehta T."/>
            <person name="Park D."/>
            <person name="Pearson M."/>
            <person name="Roberts A."/>
            <person name="Saif S."/>
            <person name="Shea T."/>
            <person name="Shenoy N."/>
            <person name="Sisk P."/>
            <person name="Stolte C."/>
            <person name="Sykes S."/>
            <person name="Thomson T."/>
            <person name="Walk T."/>
            <person name="White J."/>
            <person name="Yandava C."/>
            <person name="Izard J."/>
            <person name="Baranova O.V."/>
            <person name="Blanton J.M."/>
            <person name="Tanner A.C."/>
            <person name="Dewhirst F.E."/>
            <person name="Haas B."/>
            <person name="Nusbaum C."/>
            <person name="Birren B."/>
        </authorList>
    </citation>
    <scope>NUCLEOTIDE SEQUENCE [LARGE SCALE GENOMIC DNA]</scope>
    <source>
        <strain evidence="1">1-1 BBBD Race 1</strain>
    </source>
</reference>
<sequence>MSDSIEQRCKDSPRMARAWAMASFRMERFINKHSFEPAQSTPGKRDQTLTIEHMGGKVETIEKLHSILLPSINDQLTSLLNSLDVIHPQKNPESEIGPTAQIISSLDKTLESIVSSIVSLTLESLPDENHDYGLEKLKAFRCSYIRANVMYLVGDIIYGRLFPDLSTLIGRCSIAIYLTEDSEDWEEISRLRGLIAMSTASSHRMINATIRWCQLSDWALVQEGWLVASNSLDGILDTILNSRTNFIEYTSELSRNGFDVNLNERSALLLEFVTEVAKSAIPIIKLGRILTKRTSETIWKKRLLGSGGTDLNSETMERLYETPHSIYNSLVGLSNHLFSLSSSPILTARQQNEIRDSVVVFPKVMESTLSALDACLFPILPRFDDEPPEGRLKSLCPTLKQSWDLASDNLISVISSFQVERIGI</sequence>
<keyword evidence="3" id="KW-1185">Reference proteome</keyword>
<evidence type="ECO:0000313" key="1">
    <source>
        <dbReference type="EMBL" id="OAV91656.1"/>
    </source>
</evidence>
<organism evidence="1">
    <name type="scientific">Puccinia triticina (isolate 1-1 / race 1 (BBBD))</name>
    <name type="common">Brown leaf rust fungus</name>
    <dbReference type="NCBI Taxonomy" id="630390"/>
    <lineage>
        <taxon>Eukaryota</taxon>
        <taxon>Fungi</taxon>
        <taxon>Dikarya</taxon>
        <taxon>Basidiomycota</taxon>
        <taxon>Pucciniomycotina</taxon>
        <taxon>Pucciniomycetes</taxon>
        <taxon>Pucciniales</taxon>
        <taxon>Pucciniaceae</taxon>
        <taxon>Puccinia</taxon>
    </lineage>
</organism>
<dbReference type="PANTHER" id="PTHR33069">
    <property type="entry name" value="CHROMOSOME 7, WHOLE GENOME SHOTGUN SEQUENCE-RELATED"/>
    <property type="match status" value="1"/>
</dbReference>
<name>A0A180GFZ9_PUCT1</name>
<reference evidence="2" key="4">
    <citation type="submission" date="2025-05" db="UniProtKB">
        <authorList>
            <consortium name="EnsemblFungi"/>
        </authorList>
    </citation>
    <scope>IDENTIFICATION</scope>
    <source>
        <strain evidence="2">isolate 1-1 / race 1 (BBBD)</strain>
    </source>
</reference>
<dbReference type="OrthoDB" id="2496543at2759"/>
<gene>
    <name evidence="1" type="ORF">PTTG_12389</name>
</gene>
<protein>
    <submittedName>
        <fullName evidence="1 2">Uncharacterized protein</fullName>
    </submittedName>
</protein>
<proteinExistence type="predicted"/>
<evidence type="ECO:0000313" key="3">
    <source>
        <dbReference type="Proteomes" id="UP000005240"/>
    </source>
</evidence>
<dbReference type="Proteomes" id="UP000005240">
    <property type="component" value="Unassembled WGS sequence"/>
</dbReference>
<dbReference type="EMBL" id="ADAS02000077">
    <property type="protein sequence ID" value="OAV91656.1"/>
    <property type="molecule type" value="Genomic_DNA"/>
</dbReference>
<reference evidence="1" key="2">
    <citation type="submission" date="2016-05" db="EMBL/GenBank/DDBJ databases">
        <title>Comparative analysis highlights variable genome content of wheat rusts and divergence of the mating loci.</title>
        <authorList>
            <person name="Cuomo C.A."/>
            <person name="Bakkeren G."/>
            <person name="Szabo L."/>
            <person name="Khalil H."/>
            <person name="Joly D."/>
            <person name="Goldberg J."/>
            <person name="Young S."/>
            <person name="Zeng Q."/>
            <person name="Fellers J."/>
        </authorList>
    </citation>
    <scope>NUCLEOTIDE SEQUENCE [LARGE SCALE GENOMIC DNA]</scope>
    <source>
        <strain evidence="1">1-1 BBBD Race 1</strain>
    </source>
</reference>
<dbReference type="VEuPathDB" id="FungiDB:PTTG_12389"/>
<dbReference type="PANTHER" id="PTHR33069:SF3">
    <property type="entry name" value="DYNEIN HEAVY CHAIN TAIL DOMAIN-CONTAINING PROTEIN"/>
    <property type="match status" value="1"/>
</dbReference>
<reference evidence="2 3" key="3">
    <citation type="journal article" date="2017" name="G3 (Bethesda)">
        <title>Comparative analysis highlights variable genome content of wheat rusts and divergence of the mating loci.</title>
        <authorList>
            <person name="Cuomo C.A."/>
            <person name="Bakkeren G."/>
            <person name="Khalil H.B."/>
            <person name="Panwar V."/>
            <person name="Joly D."/>
            <person name="Linning R."/>
            <person name="Sakthikumar S."/>
            <person name="Song X."/>
            <person name="Adiconis X."/>
            <person name="Fan L."/>
            <person name="Goldberg J.M."/>
            <person name="Levin J.Z."/>
            <person name="Young S."/>
            <person name="Zeng Q."/>
            <person name="Anikster Y."/>
            <person name="Bruce M."/>
            <person name="Wang M."/>
            <person name="Yin C."/>
            <person name="McCallum B."/>
            <person name="Szabo L.J."/>
            <person name="Hulbert S."/>
            <person name="Chen X."/>
            <person name="Fellers J.P."/>
        </authorList>
    </citation>
    <scope>NUCLEOTIDE SEQUENCE</scope>
    <source>
        <strain evidence="2">isolate 1-1 / race 1 (BBBD)</strain>
        <strain evidence="3">Isolate 1-1 / race 1 (BBBD)</strain>
    </source>
</reference>
<evidence type="ECO:0000313" key="2">
    <source>
        <dbReference type="EnsemblFungi" id="PTTG_12389-t43_1-p1"/>
    </source>
</evidence>
<dbReference type="AlphaFoldDB" id="A0A180GFZ9"/>